<feature type="domain" description="Response regulatory" evidence="3">
    <location>
        <begin position="7"/>
        <end position="124"/>
    </location>
</feature>
<dbReference type="Pfam" id="PF00072">
    <property type="entry name" value="Response_reg"/>
    <property type="match status" value="1"/>
</dbReference>
<comment type="caution">
    <text evidence="4">The sequence shown here is derived from an EMBL/GenBank/DDBJ whole genome shotgun (WGS) entry which is preliminary data.</text>
</comment>
<accession>A0ABW3NTU5</accession>
<name>A0ABW3NTU5_9FLAO</name>
<evidence type="ECO:0000256" key="1">
    <source>
        <dbReference type="ARBA" id="ARBA00022553"/>
    </source>
</evidence>
<gene>
    <name evidence="4" type="ORF">ACFQ3Q_10995</name>
</gene>
<dbReference type="Gene3D" id="3.40.50.2300">
    <property type="match status" value="1"/>
</dbReference>
<reference evidence="5" key="1">
    <citation type="journal article" date="2019" name="Int. J. Syst. Evol. Microbiol.">
        <title>The Global Catalogue of Microorganisms (GCM) 10K type strain sequencing project: providing services to taxonomists for standard genome sequencing and annotation.</title>
        <authorList>
            <consortium name="The Broad Institute Genomics Platform"/>
            <consortium name="The Broad Institute Genome Sequencing Center for Infectious Disease"/>
            <person name="Wu L."/>
            <person name="Ma J."/>
        </authorList>
    </citation>
    <scope>NUCLEOTIDE SEQUENCE [LARGE SCALE GENOMIC DNA]</scope>
    <source>
        <strain evidence="5">CCUG 64793</strain>
    </source>
</reference>
<dbReference type="EMBL" id="JBHTLI010000002">
    <property type="protein sequence ID" value="MFD1096277.1"/>
    <property type="molecule type" value="Genomic_DNA"/>
</dbReference>
<evidence type="ECO:0000259" key="3">
    <source>
        <dbReference type="PROSITE" id="PS50110"/>
    </source>
</evidence>
<protein>
    <submittedName>
        <fullName evidence="4">Response regulator</fullName>
    </submittedName>
</protein>
<dbReference type="PANTHER" id="PTHR44591">
    <property type="entry name" value="STRESS RESPONSE REGULATOR PROTEIN 1"/>
    <property type="match status" value="1"/>
</dbReference>
<dbReference type="PROSITE" id="PS50110">
    <property type="entry name" value="RESPONSE_REGULATORY"/>
    <property type="match status" value="1"/>
</dbReference>
<dbReference type="RefSeq" id="WP_380745769.1">
    <property type="nucleotide sequence ID" value="NZ_JBHTLI010000002.1"/>
</dbReference>
<keyword evidence="5" id="KW-1185">Reference proteome</keyword>
<dbReference type="InterPro" id="IPR050595">
    <property type="entry name" value="Bact_response_regulator"/>
</dbReference>
<proteinExistence type="predicted"/>
<dbReference type="InterPro" id="IPR011006">
    <property type="entry name" value="CheY-like_superfamily"/>
</dbReference>
<evidence type="ECO:0000313" key="5">
    <source>
        <dbReference type="Proteomes" id="UP001597131"/>
    </source>
</evidence>
<dbReference type="SUPFAM" id="SSF52172">
    <property type="entry name" value="CheY-like"/>
    <property type="match status" value="1"/>
</dbReference>
<dbReference type="PANTHER" id="PTHR44591:SF3">
    <property type="entry name" value="RESPONSE REGULATORY DOMAIN-CONTAINING PROTEIN"/>
    <property type="match status" value="1"/>
</dbReference>
<keyword evidence="1 2" id="KW-0597">Phosphoprotein</keyword>
<dbReference type="InterPro" id="IPR001789">
    <property type="entry name" value="Sig_transdc_resp-reg_receiver"/>
</dbReference>
<feature type="modified residue" description="4-aspartylphosphate" evidence="2">
    <location>
        <position position="58"/>
    </location>
</feature>
<dbReference type="SMART" id="SM00448">
    <property type="entry name" value="REC"/>
    <property type="match status" value="1"/>
</dbReference>
<evidence type="ECO:0000256" key="2">
    <source>
        <dbReference type="PROSITE-ProRule" id="PRU00169"/>
    </source>
</evidence>
<evidence type="ECO:0000313" key="4">
    <source>
        <dbReference type="EMBL" id="MFD1096277.1"/>
    </source>
</evidence>
<dbReference type="Proteomes" id="UP001597131">
    <property type="component" value="Unassembled WGS sequence"/>
</dbReference>
<organism evidence="4 5">
    <name type="scientific">Salegentibacter chungangensis</name>
    <dbReference type="NCBI Taxonomy" id="1335724"/>
    <lineage>
        <taxon>Bacteria</taxon>
        <taxon>Pseudomonadati</taxon>
        <taxon>Bacteroidota</taxon>
        <taxon>Flavobacteriia</taxon>
        <taxon>Flavobacteriales</taxon>
        <taxon>Flavobacteriaceae</taxon>
        <taxon>Salegentibacter</taxon>
    </lineage>
</organism>
<dbReference type="CDD" id="cd00156">
    <property type="entry name" value="REC"/>
    <property type="match status" value="1"/>
</dbReference>
<sequence length="187" mass="21303">MINTSLRILLIEDQKTDVVLIKRQLKKLVRDPKVKVAEDLQGCRSHLVNFGPDVVISDYNLPTCNGLEILELTKSIDPDVPFIFLTGTINDEELAANTILAGATGYILKKHIHNLEEKLKPLLKKVAFNMVAREDVREKVRQNKIAVNQIYNYLDNLNADNSEQLKNISKIKDTIGDFKMDEEDEEE</sequence>